<sequence>MEGDMHKAAMAHYAHLSMDEKQKVLRSFEQTDANGDGQVTLDECSTFFAIPSYKQSGRIRVALIDLFKHLDKNNDGTLDFEEFITCYYVFSNSNYRACATCGSVAWGVYFVCVECYNVDKENSYDLCCSCYHKKNFSHVHSYFLDTNALLRKIQCEDTLAQDKMEEMREVAMAYYAKKPDDQKQLVRNFLKRLDANGDGKVTIQEYLDYAKEMGLSRHLTPNLFKLLDEYDEGTLDFEECITLFYMDKGHRLLLCDGCGSHILGIHFICVVCFNISGRTYDLCCSCYRNNNFNHVHSSASFLDNYALLRTKRKEDIKEKMKEMREVAMAYYAKLPYDQKQLVWSFFKRLDANGDGKVSIQEYMDFAKESGSSKFLTPKLFKLLDKDDDCTLDFEECVTFFYMDNSSRLASCDGCGSYMLGLHFICVECYNVGERTYDLCCSCYHNNNFNHVHSFFLDNYALLGYLRNKKREKELEDVSRGIETGCRIAPVTQPAAVAHPAAAVKSHSRRKQLGEGLETTVRHTKNVLDAVRTAQDVATKCNTM</sequence>
<evidence type="ECO:0000313" key="1">
    <source>
        <dbReference type="EMBL" id="KAH7859332.1"/>
    </source>
</evidence>
<accession>A0ACB7Z0P3</accession>
<proteinExistence type="predicted"/>
<gene>
    <name evidence="1" type="ORF">Vadar_034804</name>
</gene>
<keyword evidence="2" id="KW-1185">Reference proteome</keyword>
<organism evidence="1 2">
    <name type="scientific">Vaccinium darrowii</name>
    <dbReference type="NCBI Taxonomy" id="229202"/>
    <lineage>
        <taxon>Eukaryota</taxon>
        <taxon>Viridiplantae</taxon>
        <taxon>Streptophyta</taxon>
        <taxon>Embryophyta</taxon>
        <taxon>Tracheophyta</taxon>
        <taxon>Spermatophyta</taxon>
        <taxon>Magnoliopsida</taxon>
        <taxon>eudicotyledons</taxon>
        <taxon>Gunneridae</taxon>
        <taxon>Pentapetalae</taxon>
        <taxon>asterids</taxon>
        <taxon>Ericales</taxon>
        <taxon>Ericaceae</taxon>
        <taxon>Vaccinioideae</taxon>
        <taxon>Vaccinieae</taxon>
        <taxon>Vaccinium</taxon>
    </lineage>
</organism>
<protein>
    <submittedName>
        <fullName evidence="1">Uncharacterized protein</fullName>
    </submittedName>
</protein>
<reference evidence="1 2" key="1">
    <citation type="journal article" date="2021" name="Hortic Res">
        <title>High-quality reference genome and annotation aids understanding of berry development for evergreen blueberry (Vaccinium darrowii).</title>
        <authorList>
            <person name="Yu J."/>
            <person name="Hulse-Kemp A.M."/>
            <person name="Babiker E."/>
            <person name="Staton M."/>
        </authorList>
    </citation>
    <scope>NUCLEOTIDE SEQUENCE [LARGE SCALE GENOMIC DNA]</scope>
    <source>
        <strain evidence="2">cv. NJ 8807/NJ 8810</strain>
        <tissue evidence="1">Young leaf</tissue>
    </source>
</reference>
<comment type="caution">
    <text evidence="1">The sequence shown here is derived from an EMBL/GenBank/DDBJ whole genome shotgun (WGS) entry which is preliminary data.</text>
</comment>
<name>A0ACB7Z0P3_9ERIC</name>
<dbReference type="Proteomes" id="UP000828048">
    <property type="component" value="Chromosome 3"/>
</dbReference>
<evidence type="ECO:0000313" key="2">
    <source>
        <dbReference type="Proteomes" id="UP000828048"/>
    </source>
</evidence>
<dbReference type="EMBL" id="CM037153">
    <property type="protein sequence ID" value="KAH7859332.1"/>
    <property type="molecule type" value="Genomic_DNA"/>
</dbReference>